<evidence type="ECO:0000256" key="2">
    <source>
        <dbReference type="ARBA" id="ARBA00023315"/>
    </source>
</evidence>
<keyword evidence="2" id="KW-0012">Acyltransferase</keyword>
<dbReference type="Pfam" id="PF02458">
    <property type="entry name" value="Transferase"/>
    <property type="match status" value="1"/>
</dbReference>
<dbReference type="InterPro" id="IPR023213">
    <property type="entry name" value="CAT-like_dom_sf"/>
</dbReference>
<protein>
    <recommendedName>
        <fullName evidence="5">Anthocyanin acyltransferase</fullName>
    </recommendedName>
</protein>
<name>A0A498HGI9_MALDO</name>
<dbReference type="GO" id="GO:0016747">
    <property type="term" value="F:acyltransferase activity, transferring groups other than amino-acyl groups"/>
    <property type="evidence" value="ECO:0007669"/>
    <property type="project" value="UniProtKB-ARBA"/>
</dbReference>
<evidence type="ECO:0000256" key="1">
    <source>
        <dbReference type="ARBA" id="ARBA00022679"/>
    </source>
</evidence>
<evidence type="ECO:0000313" key="3">
    <source>
        <dbReference type="EMBL" id="RXH68251.1"/>
    </source>
</evidence>
<dbReference type="InterPro" id="IPR051504">
    <property type="entry name" value="Plant_metabolite_acyltrans"/>
</dbReference>
<evidence type="ECO:0000313" key="4">
    <source>
        <dbReference type="Proteomes" id="UP000290289"/>
    </source>
</evidence>
<proteinExistence type="predicted"/>
<dbReference type="EMBL" id="RDQH01000343">
    <property type="protein sequence ID" value="RXH68251.1"/>
    <property type="molecule type" value="Genomic_DNA"/>
</dbReference>
<dbReference type="PANTHER" id="PTHR31625">
    <property type="match status" value="1"/>
</dbReference>
<organism evidence="3 4">
    <name type="scientific">Malus domestica</name>
    <name type="common">Apple</name>
    <name type="synonym">Pyrus malus</name>
    <dbReference type="NCBI Taxonomy" id="3750"/>
    <lineage>
        <taxon>Eukaryota</taxon>
        <taxon>Viridiplantae</taxon>
        <taxon>Streptophyta</taxon>
        <taxon>Embryophyta</taxon>
        <taxon>Tracheophyta</taxon>
        <taxon>Spermatophyta</taxon>
        <taxon>Magnoliopsida</taxon>
        <taxon>eudicotyledons</taxon>
        <taxon>Gunneridae</taxon>
        <taxon>Pentapetalae</taxon>
        <taxon>rosids</taxon>
        <taxon>fabids</taxon>
        <taxon>Rosales</taxon>
        <taxon>Rosaceae</taxon>
        <taxon>Amygdaloideae</taxon>
        <taxon>Maleae</taxon>
        <taxon>Malus</taxon>
    </lineage>
</organism>
<accession>A0A498HGI9</accession>
<evidence type="ECO:0008006" key="5">
    <source>
        <dbReference type="Google" id="ProtNLM"/>
    </source>
</evidence>
<dbReference type="Proteomes" id="UP000290289">
    <property type="component" value="Chromosome 17"/>
</dbReference>
<gene>
    <name evidence="3" type="ORF">DVH24_028398</name>
</gene>
<keyword evidence="4" id="KW-1185">Reference proteome</keyword>
<dbReference type="Gene3D" id="3.30.559.10">
    <property type="entry name" value="Chloramphenicol acetyltransferase-like domain"/>
    <property type="match status" value="2"/>
</dbReference>
<keyword evidence="1" id="KW-0808">Transferase</keyword>
<reference evidence="3 4" key="1">
    <citation type="submission" date="2018-10" db="EMBL/GenBank/DDBJ databases">
        <title>A high-quality apple genome assembly.</title>
        <authorList>
            <person name="Hu J."/>
        </authorList>
    </citation>
    <scope>NUCLEOTIDE SEQUENCE [LARGE SCALE GENOMIC DNA]</scope>
    <source>
        <strain evidence="4">cv. HFTH1</strain>
        <tissue evidence="3">Young leaf</tissue>
    </source>
</reference>
<dbReference type="SUPFAM" id="SSF52777">
    <property type="entry name" value="CoA-dependent acyltransferases"/>
    <property type="match status" value="1"/>
</dbReference>
<comment type="caution">
    <text evidence="3">The sequence shown here is derived from an EMBL/GenBank/DDBJ whole genome shotgun (WGS) entry which is preliminary data.</text>
</comment>
<sequence>MAKPGSVRVVEACSVAPKPSSRPDSAHPEDLSLPLTFFDLRWLRFPPSQSLFFYEMPSFDASHFFDSILPKLKTSLSATLQHFVPLAGNLTWPLDSPEPLLSYLKGNAIMLTIAESDADFHRLTSSNNFDIEAKEYHPLVPQLAMSHEKAAVLSLQITVFSNGGFSIGSAMHHAVLDGLSALLFFKFWGHLCKHGGGEGGGPPPLPSYDRKVIKDPAGLQEIYSNDWLRLGGPNNRSLLPLEVKRPGDSIRGTFEFTRAKIETLRRSVMRTMMTKNKEQADHSKLLHLSTFSLTCAYTWVCLVRAEETKTERVFFIIPVDCRSRLDPPLPPTYFGNCIAGHRAVAETNDLLGEDGMFVALKAISDVIKSLDKTLLEGAETWVSRMFNTLQPSADRIIPAAGSPRFEFYDAADFGWGRPTKHEVVSIDRTGTMSIQESKNGDGGVEVGLVLKKHYMEVFASLFAKDLEENLSRM</sequence>
<dbReference type="AlphaFoldDB" id="A0A498HGI9"/>